<dbReference type="EMBL" id="JAUSSW010000001">
    <property type="protein sequence ID" value="MDQ0100760.1"/>
    <property type="molecule type" value="Genomic_DNA"/>
</dbReference>
<keyword evidence="4" id="KW-0964">Secreted</keyword>
<comment type="caution">
    <text evidence="10">The sequence shown here is derived from an EMBL/GenBank/DDBJ whole genome shotgun (WGS) entry which is preliminary data.</text>
</comment>
<keyword evidence="6" id="KW-0843">Virulence</keyword>
<sequence length="712" mass="77797">MSLNNPDMVKRSTESPGISRRGFLGTAAAATALAAAGSLLPPSVQAAMARPTPPGSLQSIKHVIVLMQENRSFDHYFGSLRGVRGYGDHSVTRLPNGKSMFEQPRATGETVLPFSLRKAAELAGRPGTDIQYLGDLDHSFKGTTRAWNNGWCDQWIPAKSASTMTFYERQDIPLQYELADTFTICDAYHCSVNGSTNPNRNYLWSGTTGKEPGTNNRAVTNAAYGYDHGGYDWTTYPERLEQAGVSWRIYQDWDNFTDNAVEYFQTFKVIGRKMLASVDGKLRTTEEFYDQLAGKTADEQERLLAQLEKGRATLTEAERSLFDKAMWRGRPDTLLERLSADITSGTLPQVSWLVPSAADSEHPGASTPVGSANFVYRLLDTVASNPETWDSTAIFLNFDENDGYFDHVPPPVQPRPSTGESADWTTALPIGLGPRVPMTVVSPWTVGGYVSSEIFDHTSVLRFLERWTGVQEPNISPWRREVCGDLTGVFNFSSPGKPPVLDHPASVPAKISRWRPTPPAIQVAPIQESGTRPARPLPYRPQVSAAVLPGKITLALGNSGTRSTHFAIYGHAGEVTEPRHVDVLGNATVELATASGGFDVVVTGPNRFQYELKGTTAGAASGVDVSVNGRRGNKAVELEVRNNGKDTVTLILKSLQYAQGHESAKLKAGHSKKIGWETLNGWYDLEVTAAEDATFRRRLTGRQEDGQEGISG</sequence>
<dbReference type="InterPro" id="IPR017850">
    <property type="entry name" value="Alkaline_phosphatase_core_sf"/>
</dbReference>
<dbReference type="NCBIfam" id="TIGR01409">
    <property type="entry name" value="TAT_signal_seq"/>
    <property type="match status" value="1"/>
</dbReference>
<evidence type="ECO:0000259" key="9">
    <source>
        <dbReference type="Pfam" id="PF05506"/>
    </source>
</evidence>
<keyword evidence="11" id="KW-1185">Reference proteome</keyword>
<evidence type="ECO:0000256" key="8">
    <source>
        <dbReference type="SAM" id="MobiDB-lite"/>
    </source>
</evidence>
<dbReference type="PANTHER" id="PTHR31956">
    <property type="entry name" value="NON-SPECIFIC PHOSPHOLIPASE C4-RELATED"/>
    <property type="match status" value="1"/>
</dbReference>
<evidence type="ECO:0000256" key="3">
    <source>
        <dbReference type="ARBA" id="ARBA00012018"/>
    </source>
</evidence>
<dbReference type="NCBIfam" id="TIGR03396">
    <property type="entry name" value="PC_PLC"/>
    <property type="match status" value="1"/>
</dbReference>
<evidence type="ECO:0000313" key="11">
    <source>
        <dbReference type="Proteomes" id="UP001244563"/>
    </source>
</evidence>
<dbReference type="EC" id="3.1.4.3" evidence="3"/>
<evidence type="ECO:0000256" key="2">
    <source>
        <dbReference type="ARBA" id="ARBA00009717"/>
    </source>
</evidence>
<protein>
    <recommendedName>
        <fullName evidence="3">phospholipase C</fullName>
        <ecNumber evidence="3">3.1.4.3</ecNumber>
    </recommendedName>
</protein>
<evidence type="ECO:0000256" key="4">
    <source>
        <dbReference type="ARBA" id="ARBA00022512"/>
    </source>
</evidence>
<evidence type="ECO:0000256" key="7">
    <source>
        <dbReference type="ARBA" id="ARBA00048421"/>
    </source>
</evidence>
<evidence type="ECO:0000256" key="6">
    <source>
        <dbReference type="ARBA" id="ARBA00023026"/>
    </source>
</evidence>
<dbReference type="Proteomes" id="UP001244563">
    <property type="component" value="Unassembled WGS sequence"/>
</dbReference>
<reference evidence="10 11" key="1">
    <citation type="submission" date="2023-07" db="EMBL/GenBank/DDBJ databases">
        <title>Sorghum-associated microbial communities from plants grown in Nebraska, USA.</title>
        <authorList>
            <person name="Schachtman D."/>
        </authorList>
    </citation>
    <scope>NUCLEOTIDE SEQUENCE [LARGE SCALE GENOMIC DNA]</scope>
    <source>
        <strain evidence="10 11">CC523</strain>
    </source>
</reference>
<dbReference type="PROSITE" id="PS51318">
    <property type="entry name" value="TAT"/>
    <property type="match status" value="1"/>
</dbReference>
<comment type="similarity">
    <text evidence="2">Belongs to the bacterial phospholipase C family.</text>
</comment>
<name>A0ABT9TGJ1_PAENI</name>
<dbReference type="InterPro" id="IPR006311">
    <property type="entry name" value="TAT_signal"/>
</dbReference>
<feature type="region of interest" description="Disordered" evidence="8">
    <location>
        <begin position="1"/>
        <end position="20"/>
    </location>
</feature>
<evidence type="ECO:0000313" key="10">
    <source>
        <dbReference type="EMBL" id="MDQ0100760.1"/>
    </source>
</evidence>
<gene>
    <name evidence="10" type="ORF">J2T10_000379</name>
</gene>
<evidence type="ECO:0000256" key="5">
    <source>
        <dbReference type="ARBA" id="ARBA00022801"/>
    </source>
</evidence>
<dbReference type="Pfam" id="PF05506">
    <property type="entry name" value="PLipase_C_C"/>
    <property type="match status" value="2"/>
</dbReference>
<keyword evidence="4" id="KW-0134">Cell wall</keyword>
<keyword evidence="5 10" id="KW-0378">Hydrolase</keyword>
<organism evidence="10 11">
    <name type="scientific">Paenarthrobacter nicotinovorans</name>
    <name type="common">Arthrobacter nicotinovorans</name>
    <dbReference type="NCBI Taxonomy" id="29320"/>
    <lineage>
        <taxon>Bacteria</taxon>
        <taxon>Bacillati</taxon>
        <taxon>Actinomycetota</taxon>
        <taxon>Actinomycetes</taxon>
        <taxon>Micrococcales</taxon>
        <taxon>Micrococcaceae</taxon>
        <taxon>Paenarthrobacter</taxon>
    </lineage>
</organism>
<feature type="domain" description="Bacterial phospholipase C C-terminal" evidence="9">
    <location>
        <begin position="533"/>
        <end position="614"/>
    </location>
</feature>
<dbReference type="Gene3D" id="3.40.720.10">
    <property type="entry name" value="Alkaline Phosphatase, subunit A"/>
    <property type="match status" value="2"/>
</dbReference>
<dbReference type="InterPro" id="IPR008475">
    <property type="entry name" value="PLipase_C_C"/>
</dbReference>
<dbReference type="InterPro" id="IPR017767">
    <property type="entry name" value="PC-PLC"/>
</dbReference>
<dbReference type="PANTHER" id="PTHR31956:SF1">
    <property type="entry name" value="NON-SPECIFIC PHOSPHOLIPASE C1"/>
    <property type="match status" value="1"/>
</dbReference>
<feature type="domain" description="Bacterial phospholipase C C-terminal" evidence="9">
    <location>
        <begin position="633"/>
        <end position="702"/>
    </location>
</feature>
<dbReference type="GO" id="GO:0034480">
    <property type="term" value="F:phosphatidylcholine phospholipase C activity"/>
    <property type="evidence" value="ECO:0007669"/>
    <property type="project" value="UniProtKB-EC"/>
</dbReference>
<dbReference type="RefSeq" id="WP_064721560.1">
    <property type="nucleotide sequence ID" value="NZ_BDDW01000001.1"/>
</dbReference>
<proteinExistence type="inferred from homology"/>
<dbReference type="InterPro" id="IPR019546">
    <property type="entry name" value="TAT_signal_bac_arc"/>
</dbReference>
<dbReference type="Pfam" id="PF04185">
    <property type="entry name" value="Phosphoesterase"/>
    <property type="match status" value="1"/>
</dbReference>
<accession>A0ABT9TGJ1</accession>
<evidence type="ECO:0000256" key="1">
    <source>
        <dbReference type="ARBA" id="ARBA00004191"/>
    </source>
</evidence>
<comment type="catalytic activity">
    <reaction evidence="7">
        <text>a 1,2-diacyl-sn-glycero-3-phosphocholine + H2O = phosphocholine + a 1,2-diacyl-sn-glycerol + H(+)</text>
        <dbReference type="Rhea" id="RHEA:10604"/>
        <dbReference type="ChEBI" id="CHEBI:15377"/>
        <dbReference type="ChEBI" id="CHEBI:15378"/>
        <dbReference type="ChEBI" id="CHEBI:17815"/>
        <dbReference type="ChEBI" id="CHEBI:57643"/>
        <dbReference type="ChEBI" id="CHEBI:295975"/>
        <dbReference type="EC" id="3.1.4.3"/>
    </reaction>
    <physiologicalReaction direction="left-to-right" evidence="7">
        <dbReference type="Rhea" id="RHEA:10605"/>
    </physiologicalReaction>
</comment>
<comment type="subcellular location">
    <subcellularLocation>
        <location evidence="1">Secreted</location>
        <location evidence="1">Cell wall</location>
    </subcellularLocation>
</comment>
<dbReference type="InterPro" id="IPR007312">
    <property type="entry name" value="Phosphoesterase"/>
</dbReference>